<dbReference type="RefSeq" id="WP_014455072.1">
    <property type="nucleotide sequence ID" value="NC_017098.1"/>
</dbReference>
<dbReference type="eggNOG" id="COG0366">
    <property type="taxonomic scope" value="Bacteria"/>
</dbReference>
<dbReference type="Gene3D" id="3.20.20.80">
    <property type="entry name" value="Glycosidases"/>
    <property type="match status" value="1"/>
</dbReference>
<evidence type="ECO:0000313" key="6">
    <source>
        <dbReference type="Proteomes" id="UP000007383"/>
    </source>
</evidence>
<gene>
    <name evidence="5" type="ordered locus">Spiaf_0989</name>
</gene>
<keyword evidence="6" id="KW-1185">Reference proteome</keyword>
<dbReference type="EC" id="3.2.1.1" evidence="3"/>
<dbReference type="KEGG" id="sfc:Spiaf_0989"/>
<dbReference type="InterPro" id="IPR006047">
    <property type="entry name" value="GH13_cat_dom"/>
</dbReference>
<protein>
    <recommendedName>
        <fullName evidence="3">Alpha-amylase</fullName>
        <ecNumber evidence="3">3.2.1.1</ecNumber>
    </recommendedName>
</protein>
<dbReference type="GO" id="GO:0004556">
    <property type="term" value="F:alpha-amylase activity"/>
    <property type="evidence" value="ECO:0007669"/>
    <property type="project" value="UniProtKB-UniRule"/>
</dbReference>
<dbReference type="PRINTS" id="PR00110">
    <property type="entry name" value="ALPHAAMYLASE"/>
</dbReference>
<dbReference type="Pfam" id="PF00128">
    <property type="entry name" value="Alpha-amylase"/>
    <property type="match status" value="2"/>
</dbReference>
<evidence type="ECO:0000256" key="2">
    <source>
        <dbReference type="RuleBase" id="RU003615"/>
    </source>
</evidence>
<name>H9UHT4_SPIAZ</name>
<comment type="similarity">
    <text evidence="1 2">Belongs to the glycosyl hydrolase 13 family.</text>
</comment>
<comment type="catalytic activity">
    <reaction evidence="3">
        <text>Endohydrolysis of (1-&gt;4)-alpha-D-glucosidic linkages in polysaccharides containing three or more (1-&gt;4)-alpha-linked D-glucose units.</text>
        <dbReference type="EC" id="3.2.1.1"/>
    </reaction>
</comment>
<sequence>MKLLSGKIPGAAGAALFIVMLLAGCANRPHQFAAPAIRAARPQADQSQGHESWTYNLAIYEVNIRQYTEEGTFAAFAEHLDRLEELGVGILWLMPIHPIGEEERKGSLGSYYAVQDFAAVNPEFGSKEDFRQLVDDIHARGIRVILDWVPNHTAWDNVLTETNPEWYATDAEGNFIIPPGTNWTDVIQLDHAQEGLRDYMIEVMSYWVEEYGVDGFRFDAVNHVPATFLIETNNALKERFPEIFLLAEADGPRWHHYGYSMSFAWNLYGFERGLLMQIAAGNADARDAAAFFAQEREVYEDDYRMYFTDNHDENSWHGTTRQRFGDAEEVFAVLTQLAPGMPLIYSGQEVGLDHQLEFFEKDEIPWQEHPYTEMYTALVQLKRRNQALWNGRFGGRIQPFAAGSDRVFGFTREQSDDAVLAVLNLSGASATAELDHGLAGDWQLVYAGSTELSADELASPPASIALGPWGYAVYERIR</sequence>
<proteinExistence type="inferred from homology"/>
<keyword evidence="3" id="KW-0119">Carbohydrate metabolism</keyword>
<dbReference type="InterPro" id="IPR006046">
    <property type="entry name" value="Alpha_amylase"/>
</dbReference>
<dbReference type="CDD" id="cd11313">
    <property type="entry name" value="AmyAc_arch_bac_AmyA"/>
    <property type="match status" value="1"/>
</dbReference>
<reference evidence="6" key="1">
    <citation type="journal article" date="2013" name="Stand. Genomic Sci.">
        <title>Complete genome sequence of the halophilic bacterium Spirochaeta africana type strain (Z-7692(T)) from the alkaline Lake Magadi in the East African Rift.</title>
        <authorList>
            <person name="Liolos K."/>
            <person name="Abt B."/>
            <person name="Scheuner C."/>
            <person name="Teshima H."/>
            <person name="Held B."/>
            <person name="Lapidus A."/>
            <person name="Nolan M."/>
            <person name="Lucas S."/>
            <person name="Deshpande S."/>
            <person name="Cheng J.F."/>
            <person name="Tapia R."/>
            <person name="Goodwin L.A."/>
            <person name="Pitluck S."/>
            <person name="Pagani I."/>
            <person name="Ivanova N."/>
            <person name="Mavromatis K."/>
            <person name="Mikhailova N."/>
            <person name="Huntemann M."/>
            <person name="Pati A."/>
            <person name="Chen A."/>
            <person name="Palaniappan K."/>
            <person name="Land M."/>
            <person name="Rohde M."/>
            <person name="Tindall B.J."/>
            <person name="Detter J.C."/>
            <person name="Goker M."/>
            <person name="Bristow J."/>
            <person name="Eisen J.A."/>
            <person name="Markowitz V."/>
            <person name="Hugenholtz P."/>
            <person name="Woyke T."/>
            <person name="Klenk H.P."/>
            <person name="Kyrpides N.C."/>
        </authorList>
    </citation>
    <scope>NUCLEOTIDE SEQUENCE</scope>
    <source>
        <strain evidence="6">ATCC 700263 / DSM 8902 / Z-7692</strain>
    </source>
</reference>
<dbReference type="InterPro" id="IPR013780">
    <property type="entry name" value="Glyco_hydro_b"/>
</dbReference>
<keyword evidence="3 5" id="KW-0326">Glycosidase</keyword>
<dbReference type="OrthoDB" id="9761875at2"/>
<evidence type="ECO:0000256" key="1">
    <source>
        <dbReference type="ARBA" id="ARBA00008061"/>
    </source>
</evidence>
<evidence type="ECO:0000259" key="4">
    <source>
        <dbReference type="SMART" id="SM00642"/>
    </source>
</evidence>
<keyword evidence="3" id="KW-0378">Hydrolase</keyword>
<dbReference type="SUPFAM" id="SSF51445">
    <property type="entry name" value="(Trans)glycosidases"/>
    <property type="match status" value="1"/>
</dbReference>
<accession>H9UHT4</accession>
<dbReference type="SMART" id="SM00642">
    <property type="entry name" value="Aamy"/>
    <property type="match status" value="1"/>
</dbReference>
<dbReference type="EMBL" id="CP003282">
    <property type="protein sequence ID" value="AFG37077.1"/>
    <property type="molecule type" value="Genomic_DNA"/>
</dbReference>
<feature type="domain" description="Glycosyl hydrolase family 13 catalytic" evidence="4">
    <location>
        <begin position="61"/>
        <end position="382"/>
    </location>
</feature>
<dbReference type="HOGENOM" id="CLU_032719_1_0_12"/>
<dbReference type="PANTHER" id="PTHR47786:SF2">
    <property type="entry name" value="GLYCOSYL HYDROLASE FAMILY 13 CATALYTIC DOMAIN-CONTAINING PROTEIN"/>
    <property type="match status" value="1"/>
</dbReference>
<dbReference type="PANTHER" id="PTHR47786">
    <property type="entry name" value="ALPHA-1,4-GLUCAN:MALTOSE-1-PHOSPHATE MALTOSYLTRANSFERASE"/>
    <property type="match status" value="1"/>
</dbReference>
<organism evidence="5 6">
    <name type="scientific">Spirochaeta africana (strain ATCC 700263 / DSM 8902 / Z-7692)</name>
    <dbReference type="NCBI Taxonomy" id="889378"/>
    <lineage>
        <taxon>Bacteria</taxon>
        <taxon>Pseudomonadati</taxon>
        <taxon>Spirochaetota</taxon>
        <taxon>Spirochaetia</taxon>
        <taxon>Spirochaetales</taxon>
        <taxon>Spirochaetaceae</taxon>
        <taxon>Spirochaeta</taxon>
    </lineage>
</organism>
<evidence type="ECO:0000256" key="3">
    <source>
        <dbReference type="RuleBase" id="RU361134"/>
    </source>
</evidence>
<dbReference type="Proteomes" id="UP000007383">
    <property type="component" value="Chromosome"/>
</dbReference>
<dbReference type="GO" id="GO:0043169">
    <property type="term" value="F:cation binding"/>
    <property type="evidence" value="ECO:0007669"/>
    <property type="project" value="InterPro"/>
</dbReference>
<dbReference type="STRING" id="889378.Spiaf_0989"/>
<dbReference type="PROSITE" id="PS51257">
    <property type="entry name" value="PROKAR_LIPOPROTEIN"/>
    <property type="match status" value="1"/>
</dbReference>
<dbReference type="SUPFAM" id="SSF51011">
    <property type="entry name" value="Glycosyl hydrolase domain"/>
    <property type="match status" value="1"/>
</dbReference>
<dbReference type="Gene3D" id="2.60.40.1180">
    <property type="entry name" value="Golgi alpha-mannosidase II"/>
    <property type="match status" value="1"/>
</dbReference>
<dbReference type="PATRIC" id="fig|889378.3.peg.993"/>
<dbReference type="AlphaFoldDB" id="H9UHT4"/>
<dbReference type="GO" id="GO:0005975">
    <property type="term" value="P:carbohydrate metabolic process"/>
    <property type="evidence" value="ECO:0007669"/>
    <property type="project" value="InterPro"/>
</dbReference>
<dbReference type="InterPro" id="IPR017853">
    <property type="entry name" value="GH"/>
</dbReference>
<evidence type="ECO:0000313" key="5">
    <source>
        <dbReference type="EMBL" id="AFG37077.1"/>
    </source>
</evidence>